<keyword evidence="3" id="KW-1185">Reference proteome</keyword>
<accession>A0A8X7MHZ7</accession>
<feature type="region of interest" description="Disordered" evidence="1">
    <location>
        <begin position="86"/>
        <end position="141"/>
    </location>
</feature>
<reference evidence="2" key="1">
    <citation type="submission" date="2016-04" db="EMBL/GenBank/DDBJ databases">
        <authorList>
            <person name="Nguyen H.D."/>
            <person name="Samba Siva P."/>
            <person name="Cullis J."/>
            <person name="Levesque C.A."/>
            <person name="Hambleton S."/>
        </authorList>
    </citation>
    <scope>NUCLEOTIDE SEQUENCE</scope>
    <source>
        <strain evidence="2">DAOMC 236426</strain>
    </source>
</reference>
<comment type="caution">
    <text evidence="2">The sequence shown here is derived from an EMBL/GenBank/DDBJ whole genome shotgun (WGS) entry which is preliminary data.</text>
</comment>
<organism evidence="2 3">
    <name type="scientific">Tilletia controversa</name>
    <name type="common">dwarf bunt fungus</name>
    <dbReference type="NCBI Taxonomy" id="13291"/>
    <lineage>
        <taxon>Eukaryota</taxon>
        <taxon>Fungi</taxon>
        <taxon>Dikarya</taxon>
        <taxon>Basidiomycota</taxon>
        <taxon>Ustilaginomycotina</taxon>
        <taxon>Exobasidiomycetes</taxon>
        <taxon>Tilletiales</taxon>
        <taxon>Tilletiaceae</taxon>
        <taxon>Tilletia</taxon>
    </lineage>
</organism>
<feature type="compositionally biased region" description="Polar residues" evidence="1">
    <location>
        <begin position="98"/>
        <end position="107"/>
    </location>
</feature>
<evidence type="ECO:0000256" key="1">
    <source>
        <dbReference type="SAM" id="MobiDB-lite"/>
    </source>
</evidence>
<sequence length="250" mass="26314">MAGRVPRDQRVVCVVRNEGGWTDTLTQGGRVYSRVEGGELGVVLSQGRLRLEVPSDDEDAAGTHTVSATGPPSLLSLSLPPVVNPGATAITGPEEVRSNTGNLTTPYSGEGGAVGGVPNDSSDEEDVAAPPPGQSATTTTVPSLDLPLHAAHLTLQDARSPAARRALKGTATGRMTQWHLEDVVVYDPDTPPAGIKRTKDSKRAKLDKDGKQIKEIWRCRRTGCDAVRTVDPGVTNVMTRHTATNCPSPS</sequence>
<gene>
    <name evidence="2" type="ORF">A4X06_0g9684</name>
</gene>
<dbReference type="EMBL" id="LWDE02003163">
    <property type="protein sequence ID" value="KAE8236026.1"/>
    <property type="molecule type" value="Genomic_DNA"/>
</dbReference>
<reference evidence="2" key="2">
    <citation type="journal article" date="2019" name="IMA Fungus">
        <title>Genome sequencing and comparison of five Tilletia species to identify candidate genes for the detection of regulated species infecting wheat.</title>
        <authorList>
            <person name="Nguyen H.D.T."/>
            <person name="Sultana T."/>
            <person name="Kesanakurti P."/>
            <person name="Hambleton S."/>
        </authorList>
    </citation>
    <scope>NUCLEOTIDE SEQUENCE</scope>
    <source>
        <strain evidence="2">DAOMC 236426</strain>
    </source>
</reference>
<evidence type="ECO:0000313" key="2">
    <source>
        <dbReference type="EMBL" id="KAE8236026.1"/>
    </source>
</evidence>
<proteinExistence type="predicted"/>
<protein>
    <submittedName>
        <fullName evidence="2">Uncharacterized protein</fullName>
    </submittedName>
</protein>
<evidence type="ECO:0000313" key="3">
    <source>
        <dbReference type="Proteomes" id="UP000077684"/>
    </source>
</evidence>
<dbReference type="AlphaFoldDB" id="A0A8X7MHZ7"/>
<name>A0A8X7MHZ7_9BASI</name>
<dbReference type="Proteomes" id="UP000077684">
    <property type="component" value="Unassembled WGS sequence"/>
</dbReference>